<keyword evidence="3" id="KW-1185">Reference proteome</keyword>
<protein>
    <submittedName>
        <fullName evidence="2">Uncharacterized protein</fullName>
    </submittedName>
</protein>
<proteinExistence type="predicted"/>
<evidence type="ECO:0000313" key="3">
    <source>
        <dbReference type="Proteomes" id="UP000748531"/>
    </source>
</evidence>
<dbReference type="EMBL" id="LUCH01000397">
    <property type="protein sequence ID" value="KAF5405253.1"/>
    <property type="molecule type" value="Genomic_DNA"/>
</dbReference>
<dbReference type="PROSITE" id="PS50092">
    <property type="entry name" value="TSP1"/>
    <property type="match status" value="1"/>
</dbReference>
<evidence type="ECO:0000313" key="2">
    <source>
        <dbReference type="EMBL" id="KAF5405253.1"/>
    </source>
</evidence>
<accession>A0A8J4TE93</accession>
<dbReference type="AlphaFoldDB" id="A0A8J4TE93"/>
<dbReference type="Proteomes" id="UP000748531">
    <property type="component" value="Unassembled WGS sequence"/>
</dbReference>
<sequence>MWYVFSLLAKLHLFAVARSQDDDLFVKLESCKIEARPGNWCEWGPWSSCVRSSCTRTRRRLCDCPPPEQWDPVNECTTIRPQNDFLNESKLVKHTRYIRFTTDHEPCEIPVFLNGHYFPDCIPHDYLPPEAKNVIPSTHKACQYAGVLKPCEQDDVGYPRIHGMQELDIGACDGWGTNIHRRSSAPAINRFTYGADSELGQQCSFTAEESMSRCVQNYFYGPKSASDFGRLTNLAYEIDNCRFACAIRRTCRSIEFVKGVSCTLITDTAPLADEHYLGVIVESKNEICDGTVIEPYAFAEAVSLLENKYDERPVRTREVLAAASASGFD</sequence>
<organism evidence="2 3">
    <name type="scientific">Paragonimus heterotremus</name>
    <dbReference type="NCBI Taxonomy" id="100268"/>
    <lineage>
        <taxon>Eukaryota</taxon>
        <taxon>Metazoa</taxon>
        <taxon>Spiralia</taxon>
        <taxon>Lophotrochozoa</taxon>
        <taxon>Platyhelminthes</taxon>
        <taxon>Trematoda</taxon>
        <taxon>Digenea</taxon>
        <taxon>Plagiorchiida</taxon>
        <taxon>Troglotremata</taxon>
        <taxon>Troglotrematidae</taxon>
        <taxon>Paragonimus</taxon>
    </lineage>
</organism>
<keyword evidence="1" id="KW-0732">Signal</keyword>
<feature type="signal peptide" evidence="1">
    <location>
        <begin position="1"/>
        <end position="19"/>
    </location>
</feature>
<evidence type="ECO:0000256" key="1">
    <source>
        <dbReference type="SAM" id="SignalP"/>
    </source>
</evidence>
<name>A0A8J4TE93_9TREM</name>
<dbReference type="OrthoDB" id="6247709at2759"/>
<reference evidence="2" key="1">
    <citation type="submission" date="2019-05" db="EMBL/GenBank/DDBJ databases">
        <title>Annotation for the trematode Paragonimus heterotremus.</title>
        <authorList>
            <person name="Choi Y.-J."/>
        </authorList>
    </citation>
    <scope>NUCLEOTIDE SEQUENCE</scope>
    <source>
        <strain evidence="2">LC</strain>
    </source>
</reference>
<gene>
    <name evidence="2" type="ORF">PHET_01241</name>
</gene>
<comment type="caution">
    <text evidence="2">The sequence shown here is derived from an EMBL/GenBank/DDBJ whole genome shotgun (WGS) entry which is preliminary data.</text>
</comment>
<dbReference type="InterPro" id="IPR000884">
    <property type="entry name" value="TSP1_rpt"/>
</dbReference>
<feature type="chain" id="PRO_5035243708" evidence="1">
    <location>
        <begin position="20"/>
        <end position="329"/>
    </location>
</feature>